<protein>
    <submittedName>
        <fullName evidence="1">Uncharacterized protein</fullName>
    </submittedName>
</protein>
<dbReference type="AlphaFoldDB" id="A0A0F9C897"/>
<organism evidence="1">
    <name type="scientific">marine sediment metagenome</name>
    <dbReference type="NCBI Taxonomy" id="412755"/>
    <lineage>
        <taxon>unclassified sequences</taxon>
        <taxon>metagenomes</taxon>
        <taxon>ecological metagenomes</taxon>
    </lineage>
</organism>
<comment type="caution">
    <text evidence="1">The sequence shown here is derived from an EMBL/GenBank/DDBJ whole genome shotgun (WGS) entry which is preliminary data.</text>
</comment>
<sequence length="71" mass="8061">TITVKLTAGEWEALRIVGGPAFRTFYDDIKRIYQGFDLPEDARNLFGLISVIDQPTRHGAHIEIIKEPNHV</sequence>
<reference evidence="1" key="1">
    <citation type="journal article" date="2015" name="Nature">
        <title>Complex archaea that bridge the gap between prokaryotes and eukaryotes.</title>
        <authorList>
            <person name="Spang A."/>
            <person name="Saw J.H."/>
            <person name="Jorgensen S.L."/>
            <person name="Zaremba-Niedzwiedzka K."/>
            <person name="Martijn J."/>
            <person name="Lind A.E."/>
            <person name="van Eijk R."/>
            <person name="Schleper C."/>
            <person name="Guy L."/>
            <person name="Ettema T.J."/>
        </authorList>
    </citation>
    <scope>NUCLEOTIDE SEQUENCE</scope>
</reference>
<evidence type="ECO:0000313" key="1">
    <source>
        <dbReference type="EMBL" id="KKL22537.1"/>
    </source>
</evidence>
<dbReference type="EMBL" id="LAZR01037313">
    <property type="protein sequence ID" value="KKL22537.1"/>
    <property type="molecule type" value="Genomic_DNA"/>
</dbReference>
<proteinExistence type="predicted"/>
<name>A0A0F9C897_9ZZZZ</name>
<feature type="non-terminal residue" evidence="1">
    <location>
        <position position="1"/>
    </location>
</feature>
<gene>
    <name evidence="1" type="ORF">LCGC14_2434500</name>
</gene>
<accession>A0A0F9C897</accession>